<protein>
    <submittedName>
        <fullName evidence="4">S-layer homology domain-containing protein</fullName>
    </submittedName>
</protein>
<evidence type="ECO:0000256" key="2">
    <source>
        <dbReference type="SAM" id="SignalP"/>
    </source>
</evidence>
<evidence type="ECO:0000313" key="5">
    <source>
        <dbReference type="Proteomes" id="UP001300012"/>
    </source>
</evidence>
<dbReference type="Pfam" id="PF00395">
    <property type="entry name" value="SLH"/>
    <property type="match status" value="3"/>
</dbReference>
<dbReference type="InterPro" id="IPR051465">
    <property type="entry name" value="Cell_Envelope_Struct_Comp"/>
</dbReference>
<dbReference type="PROSITE" id="PS51272">
    <property type="entry name" value="SLH"/>
    <property type="match status" value="3"/>
</dbReference>
<comment type="caution">
    <text evidence="4">The sequence shown here is derived from an EMBL/GenBank/DDBJ whole genome shotgun (WGS) entry which is preliminary data.</text>
</comment>
<feature type="domain" description="SLH" evidence="3">
    <location>
        <begin position="437"/>
        <end position="495"/>
    </location>
</feature>
<dbReference type="PANTHER" id="PTHR43308:SF5">
    <property type="entry name" value="S-LAYER PROTEIN _ PEPTIDOGLYCAN ENDO-BETA-N-ACETYLGLUCOSAMINIDASE"/>
    <property type="match status" value="1"/>
</dbReference>
<feature type="region of interest" description="Disordered" evidence="1">
    <location>
        <begin position="126"/>
        <end position="157"/>
    </location>
</feature>
<dbReference type="Proteomes" id="UP001300012">
    <property type="component" value="Unassembled WGS sequence"/>
</dbReference>
<keyword evidence="2" id="KW-0732">Signal</keyword>
<dbReference type="PANTHER" id="PTHR43308">
    <property type="entry name" value="OUTER MEMBRANE PROTEIN ALPHA-RELATED"/>
    <property type="match status" value="1"/>
</dbReference>
<feature type="domain" description="SLH" evidence="3">
    <location>
        <begin position="373"/>
        <end position="436"/>
    </location>
</feature>
<organism evidence="4 5">
    <name type="scientific">Paenibacillus radicis</name>
    <name type="common">ex Xue et al. 2023</name>
    <dbReference type="NCBI Taxonomy" id="2972489"/>
    <lineage>
        <taxon>Bacteria</taxon>
        <taxon>Bacillati</taxon>
        <taxon>Bacillota</taxon>
        <taxon>Bacilli</taxon>
        <taxon>Bacillales</taxon>
        <taxon>Paenibacillaceae</taxon>
        <taxon>Paenibacillus</taxon>
    </lineage>
</organism>
<dbReference type="InterPro" id="IPR001119">
    <property type="entry name" value="SLH_dom"/>
</dbReference>
<evidence type="ECO:0000259" key="3">
    <source>
        <dbReference type="PROSITE" id="PS51272"/>
    </source>
</evidence>
<sequence>MKKSLIPGVILGLLAASLTPIAPTAFIASAYAATTPVTISTTNTSYVVGSQLHITGSSPAGKDITFKMVDSTGYVIHVDAIYGKDNNGQYSFDFTLPSNKTGTMTIIAGYGGASGEFALKNITVNNPSSNETGGSRGGGGGGGVYIPPTTSQPTDNSAGTVNLTAAIKESLSNGVVTVTFDSSKLTELMSSSATSASKVLVLDVKETGNTVKTELTTQVLSLLASKNEDVVLQVQTSIGAYNLPIKQLDVASIAREQGVSASDVKIAISMDKLQADKAAAVNSTASKQGWQVLSVPVDFTVSIVASDGTSKPINSFTRYVERSIPVQSTVNAKTATGVMYNEANGTFSPVPTLFTGVNATLFRKGNSIYTIIDNPKTFSDISGHWAKNDIELLASKLIVNGIENDKFAPDNNITRAEFAALLVRSLAVEEVKATGFTDVTAANWFSGAVGAAKAAQLIAGFEDGTFQPNAKITREQMVTMIIRAFQFAGKEVSSDSTVINKFTDRADISDWSKDAVAKSIAAGVIQGMTDTTFAPHENATRAQATLMLERMLQYLQFINK</sequence>
<evidence type="ECO:0000313" key="4">
    <source>
        <dbReference type="EMBL" id="MCR8635497.1"/>
    </source>
</evidence>
<evidence type="ECO:0000256" key="1">
    <source>
        <dbReference type="SAM" id="MobiDB-lite"/>
    </source>
</evidence>
<accession>A0ABT1YQN9</accession>
<feature type="signal peptide" evidence="2">
    <location>
        <begin position="1"/>
        <end position="32"/>
    </location>
</feature>
<feature type="domain" description="SLH" evidence="3">
    <location>
        <begin position="499"/>
        <end position="560"/>
    </location>
</feature>
<keyword evidence="5" id="KW-1185">Reference proteome</keyword>
<name>A0ABT1YQN9_9BACL</name>
<gene>
    <name evidence="4" type="ORF">NV381_30260</name>
</gene>
<proteinExistence type="predicted"/>
<dbReference type="RefSeq" id="WP_258217084.1">
    <property type="nucleotide sequence ID" value="NZ_JANQBD010000028.1"/>
</dbReference>
<feature type="chain" id="PRO_5047136099" evidence="2">
    <location>
        <begin position="33"/>
        <end position="560"/>
    </location>
</feature>
<reference evidence="4 5" key="1">
    <citation type="submission" date="2022-08" db="EMBL/GenBank/DDBJ databases">
        <title>Paenibacillus endoradicis sp. nov., Paenibacillus radicibacter sp. nov and Paenibacillus pararadicis sp. nov., three cold-adapted plant growth-promoting bacteria isolated from root of Larix gmelinii in Great Khingan.</title>
        <authorList>
            <person name="Xue H."/>
        </authorList>
    </citation>
    <scope>NUCLEOTIDE SEQUENCE [LARGE SCALE GENOMIC DNA]</scope>
    <source>
        <strain evidence="4 5">N5-1-1-5</strain>
    </source>
</reference>
<feature type="compositionally biased region" description="Polar residues" evidence="1">
    <location>
        <begin position="148"/>
        <end position="157"/>
    </location>
</feature>
<dbReference type="EMBL" id="JANQBD010000028">
    <property type="protein sequence ID" value="MCR8635497.1"/>
    <property type="molecule type" value="Genomic_DNA"/>
</dbReference>
<feature type="compositionally biased region" description="Gly residues" evidence="1">
    <location>
        <begin position="134"/>
        <end position="144"/>
    </location>
</feature>